<feature type="transmembrane region" description="Helical" evidence="1">
    <location>
        <begin position="63"/>
        <end position="81"/>
    </location>
</feature>
<protein>
    <submittedName>
        <fullName evidence="2">Uncharacterized protein</fullName>
    </submittedName>
</protein>
<keyword evidence="1" id="KW-1133">Transmembrane helix</keyword>
<feature type="transmembrane region" description="Helical" evidence="1">
    <location>
        <begin position="21"/>
        <end position="43"/>
    </location>
</feature>
<dbReference type="AlphaFoldDB" id="A0A0G0QL20"/>
<gene>
    <name evidence="2" type="ORF">UT76_C0036G0006</name>
</gene>
<evidence type="ECO:0000256" key="1">
    <source>
        <dbReference type="SAM" id="Phobius"/>
    </source>
</evidence>
<comment type="caution">
    <text evidence="2">The sequence shown here is derived from an EMBL/GenBank/DDBJ whole genome shotgun (WGS) entry which is preliminary data.</text>
</comment>
<sequence>MYKSYNQWIREDVSSRKRSTYVASALMTFFSMICGIVFLILYVNAPEVQDGLARFELVTNLSWGTAVVSMLVHGITETILSKAYENYRDEKLSELRKLFSKSQRIQDLE</sequence>
<dbReference type="Proteomes" id="UP000034215">
    <property type="component" value="Unassembled WGS sequence"/>
</dbReference>
<name>A0A0G0QL20_9BACT</name>
<dbReference type="EMBL" id="LBYA01000036">
    <property type="protein sequence ID" value="KKR41089.1"/>
    <property type="molecule type" value="Genomic_DNA"/>
</dbReference>
<evidence type="ECO:0000313" key="3">
    <source>
        <dbReference type="Proteomes" id="UP000034215"/>
    </source>
</evidence>
<evidence type="ECO:0000313" key="2">
    <source>
        <dbReference type="EMBL" id="KKR41089.1"/>
    </source>
</evidence>
<keyword evidence="1" id="KW-0812">Transmembrane</keyword>
<reference evidence="2 3" key="1">
    <citation type="journal article" date="2015" name="Nature">
        <title>rRNA introns, odd ribosomes, and small enigmatic genomes across a large radiation of phyla.</title>
        <authorList>
            <person name="Brown C.T."/>
            <person name="Hug L.A."/>
            <person name="Thomas B.C."/>
            <person name="Sharon I."/>
            <person name="Castelle C.J."/>
            <person name="Singh A."/>
            <person name="Wilkins M.J."/>
            <person name="Williams K.H."/>
            <person name="Banfield J.F."/>
        </authorList>
    </citation>
    <scope>NUCLEOTIDE SEQUENCE [LARGE SCALE GENOMIC DNA]</scope>
</reference>
<keyword evidence="1" id="KW-0472">Membrane</keyword>
<proteinExistence type="predicted"/>
<accession>A0A0G0QL20</accession>
<organism evidence="2 3">
    <name type="scientific">Candidatus Woesebacteria bacterium GW2011_GWB1_40_12</name>
    <dbReference type="NCBI Taxonomy" id="1618576"/>
    <lineage>
        <taxon>Bacteria</taxon>
        <taxon>Candidatus Woeseibacteriota</taxon>
    </lineage>
</organism>